<comment type="similarity">
    <text evidence="1">Belongs to the FAM161 family.</text>
</comment>
<evidence type="ECO:0000313" key="5">
    <source>
        <dbReference type="Proteomes" id="UP000037510"/>
    </source>
</evidence>
<reference evidence="4 5" key="1">
    <citation type="journal article" date="2015" name="Genome Biol. Evol.">
        <title>The genome of winter moth (Operophtera brumata) provides a genomic perspective on sexual dimorphism and phenology.</title>
        <authorList>
            <person name="Derks M.F."/>
            <person name="Smit S."/>
            <person name="Salis L."/>
            <person name="Schijlen E."/>
            <person name="Bossers A."/>
            <person name="Mateman C."/>
            <person name="Pijl A.S."/>
            <person name="de Ridder D."/>
            <person name="Groenen M.A."/>
            <person name="Visser M.E."/>
            <person name="Megens H.J."/>
        </authorList>
    </citation>
    <scope>NUCLEOTIDE SEQUENCE [LARGE SCALE GENOMIC DNA]</scope>
    <source>
        <strain evidence="4">WM2013NL</strain>
        <tissue evidence="4">Head and thorax</tissue>
    </source>
</reference>
<dbReference type="PANTHER" id="PTHR21501:SF1">
    <property type="entry name" value="PROTEIN FAM-161"/>
    <property type="match status" value="1"/>
</dbReference>
<dbReference type="InterPro" id="IPR051655">
    <property type="entry name" value="FAM161"/>
</dbReference>
<evidence type="ECO:0000313" key="4">
    <source>
        <dbReference type="EMBL" id="KOB65610.1"/>
    </source>
</evidence>
<evidence type="ECO:0000256" key="1">
    <source>
        <dbReference type="ARBA" id="ARBA00006663"/>
    </source>
</evidence>
<dbReference type="GO" id="GO:0005929">
    <property type="term" value="C:cilium"/>
    <property type="evidence" value="ECO:0007669"/>
    <property type="project" value="TreeGrafter"/>
</dbReference>
<dbReference type="STRING" id="104452.A0A0L7KR80"/>
<evidence type="ECO:0000256" key="2">
    <source>
        <dbReference type="ARBA" id="ARBA00023054"/>
    </source>
</evidence>
<comment type="caution">
    <text evidence="4">The sequence shown here is derived from an EMBL/GenBank/DDBJ whole genome shotgun (WGS) entry which is preliminary data.</text>
</comment>
<feature type="compositionally biased region" description="Basic and acidic residues" evidence="3">
    <location>
        <begin position="202"/>
        <end position="211"/>
    </location>
</feature>
<feature type="region of interest" description="Disordered" evidence="3">
    <location>
        <begin position="173"/>
        <end position="220"/>
    </location>
</feature>
<evidence type="ECO:0000256" key="3">
    <source>
        <dbReference type="SAM" id="MobiDB-lite"/>
    </source>
</evidence>
<dbReference type="AlphaFoldDB" id="A0A0L7KR80"/>
<gene>
    <name evidence="4" type="ORF">OBRU01_17103</name>
</gene>
<dbReference type="Proteomes" id="UP000037510">
    <property type="component" value="Unassembled WGS sequence"/>
</dbReference>
<dbReference type="GO" id="GO:0005856">
    <property type="term" value="C:cytoskeleton"/>
    <property type="evidence" value="ECO:0007669"/>
    <property type="project" value="UniProtKB-ARBA"/>
</dbReference>
<keyword evidence="2" id="KW-0175">Coiled coil</keyword>
<name>A0A0L7KR80_OPEBR</name>
<dbReference type="EMBL" id="JTDY01006890">
    <property type="protein sequence ID" value="KOB65610.1"/>
    <property type="molecule type" value="Genomic_DNA"/>
</dbReference>
<dbReference type="Pfam" id="PF10595">
    <property type="entry name" value="FAM161A_B"/>
    <property type="match status" value="1"/>
</dbReference>
<keyword evidence="5" id="KW-1185">Reference proteome</keyword>
<feature type="region of interest" description="Disordered" evidence="3">
    <location>
        <begin position="124"/>
        <end position="155"/>
    </location>
</feature>
<feature type="compositionally biased region" description="Polar residues" evidence="3">
    <location>
        <begin position="485"/>
        <end position="495"/>
    </location>
</feature>
<proteinExistence type="inferred from homology"/>
<dbReference type="GO" id="GO:0044782">
    <property type="term" value="P:cilium organization"/>
    <property type="evidence" value="ECO:0007669"/>
    <property type="project" value="TreeGrafter"/>
</dbReference>
<sequence length="495" mass="56868">MSHFGSVFTNSCLRVPVDPVSKMPKTFYERRSKHAVRPQSSIDTSSSCSIAAADLDADKLKDFYKSIPDYNDIHHLPEDEFYSTLKSLREKKKLMLGIAIEHVDDDRDIDKTLHLYTKSPDLPSSIPNKIKTKMYPTSRRKSTEGKGNIIKDDSNRVTNRGEYSLTKTPVTCLKQPVQNKNPRDDEDKNLKSDLKVTSLKSSLEKSKQERPKRNHSACSISWNDKIEPKTEVDQKFEQFFIGKRYGCGNDYDDDFKTRSMPTSPLRIRRSRSPSRNRSITIPKPFKMTERDDDDRIVNELRSLQKSFSDDMLHRKCNRTKFRAKPVPIESRIPLYDKILEDQAMSKAELRAQMKPFSFTKRDERDPGICDRATNVLPKTKKKKRFRARPVPKNFSMNKRIRAEEMLRTANYPGSMAARDRSRLSTPAAHSDLPIDPSPALPSSTSSDRRCASPVKKKRDKTKEDFITTSPQPFRFNTAERAAKKVSSSCGSFKRP</sequence>
<organism evidence="4 5">
    <name type="scientific">Operophtera brumata</name>
    <name type="common">Winter moth</name>
    <name type="synonym">Phalaena brumata</name>
    <dbReference type="NCBI Taxonomy" id="104452"/>
    <lineage>
        <taxon>Eukaryota</taxon>
        <taxon>Metazoa</taxon>
        <taxon>Ecdysozoa</taxon>
        <taxon>Arthropoda</taxon>
        <taxon>Hexapoda</taxon>
        <taxon>Insecta</taxon>
        <taxon>Pterygota</taxon>
        <taxon>Neoptera</taxon>
        <taxon>Endopterygota</taxon>
        <taxon>Lepidoptera</taxon>
        <taxon>Glossata</taxon>
        <taxon>Ditrysia</taxon>
        <taxon>Geometroidea</taxon>
        <taxon>Geometridae</taxon>
        <taxon>Larentiinae</taxon>
        <taxon>Operophtera</taxon>
    </lineage>
</organism>
<dbReference type="PANTHER" id="PTHR21501">
    <property type="entry name" value="PROTEIN FAM-161"/>
    <property type="match status" value="1"/>
</dbReference>
<feature type="region of interest" description="Disordered" evidence="3">
    <location>
        <begin position="411"/>
        <end position="495"/>
    </location>
</feature>
<feature type="compositionally biased region" description="Basic and acidic residues" evidence="3">
    <location>
        <begin position="141"/>
        <end position="155"/>
    </location>
</feature>
<dbReference type="InterPro" id="IPR019579">
    <property type="entry name" value="FAM161A/B"/>
</dbReference>
<protein>
    <submittedName>
        <fullName evidence="4">Uncharacterized protein</fullName>
    </submittedName>
</protein>
<feature type="region of interest" description="Disordered" evidence="3">
    <location>
        <begin position="255"/>
        <end position="280"/>
    </location>
</feature>
<accession>A0A0L7KR80</accession>
<feature type="compositionally biased region" description="Basic and acidic residues" evidence="3">
    <location>
        <begin position="181"/>
        <end position="194"/>
    </location>
</feature>